<evidence type="ECO:0000313" key="3">
    <source>
        <dbReference type="Proteomes" id="UP000184248"/>
    </source>
</evidence>
<dbReference type="RefSeq" id="WP_137055357.1">
    <property type="nucleotide sequence ID" value="NZ_BDEO01000016.1"/>
</dbReference>
<protein>
    <submittedName>
        <fullName evidence="2">Uncharacterized protein</fullName>
    </submittedName>
</protein>
<evidence type="ECO:0000313" key="2">
    <source>
        <dbReference type="EMBL" id="SHL49777.1"/>
    </source>
</evidence>
<gene>
    <name evidence="2" type="ORF">SAMN05192556_11811</name>
</gene>
<evidence type="ECO:0000256" key="1">
    <source>
        <dbReference type="SAM" id="MobiDB-lite"/>
    </source>
</evidence>
<keyword evidence="3" id="KW-1185">Reference proteome</keyword>
<dbReference type="AlphaFoldDB" id="A0A1M7B4A8"/>
<feature type="region of interest" description="Disordered" evidence="1">
    <location>
        <begin position="1"/>
        <end position="62"/>
    </location>
</feature>
<feature type="compositionally biased region" description="Acidic residues" evidence="1">
    <location>
        <begin position="50"/>
        <end position="62"/>
    </location>
</feature>
<reference evidence="3" key="1">
    <citation type="submission" date="2016-11" db="EMBL/GenBank/DDBJ databases">
        <authorList>
            <person name="Varghese N."/>
            <person name="Submissions S."/>
        </authorList>
    </citation>
    <scope>NUCLEOTIDE SEQUENCE [LARGE SCALE GENOMIC DNA]</scope>
    <source>
        <strain evidence="3">ALO Sharm</strain>
    </source>
</reference>
<sequence>MSISSGGRYVVRDGEPVLVERTQEPGAEPDQPSVQPAPAELTEQPAPPELSDEQEDADDADA</sequence>
<dbReference type="EMBL" id="FRAL01000018">
    <property type="protein sequence ID" value="SHL49777.1"/>
    <property type="molecule type" value="Genomic_DNA"/>
</dbReference>
<proteinExistence type="predicted"/>
<dbReference type="Proteomes" id="UP000184248">
    <property type="component" value="Unassembled WGS sequence"/>
</dbReference>
<organism evidence="2 3">
    <name type="scientific">Halomonas caseinilytica</name>
    <dbReference type="NCBI Taxonomy" id="438744"/>
    <lineage>
        <taxon>Bacteria</taxon>
        <taxon>Pseudomonadati</taxon>
        <taxon>Pseudomonadota</taxon>
        <taxon>Gammaproteobacteria</taxon>
        <taxon>Oceanospirillales</taxon>
        <taxon>Halomonadaceae</taxon>
        <taxon>Halomonas</taxon>
    </lineage>
</organism>
<accession>A0A1M7B4A8</accession>
<name>A0A1M7B4A8_9GAMM</name>